<reference evidence="1 2" key="1">
    <citation type="submission" date="2024-06" db="EMBL/GenBank/DDBJ databases">
        <authorList>
            <person name="Chen R.Y."/>
        </authorList>
    </citation>
    <scope>NUCLEOTIDE SEQUENCE [LARGE SCALE GENOMIC DNA]</scope>
    <source>
        <strain evidence="1 2">D2</strain>
    </source>
</reference>
<sequence length="225" mass="25578">MSKKTRFNIKYKTTPIRSSSDDFWAYGVNITKPNHPHVTDIREDGFVPQHFASKVWQSNFLLMDMLSALPVKNQLNVIEIGAGWGALSVFMNKHFDAAVIASDLDENLWPYQQMLAQRNDSNITSKVLPIEQITDRVLAETDLIIASDICYDNDTKNALQSLVELVACRNDVVFLLADIGRKAFMRLSEDNEIFQDVKLRPRSISEPVDMQGYVLSVNPIREILC</sequence>
<dbReference type="RefSeq" id="WP_143871191.1">
    <property type="nucleotide sequence ID" value="NZ_CP041660.1"/>
</dbReference>
<name>A0ABV1RHG3_9ALTE</name>
<dbReference type="InterPro" id="IPR019410">
    <property type="entry name" value="Methyltransf_16"/>
</dbReference>
<dbReference type="Pfam" id="PF10294">
    <property type="entry name" value="Methyltransf_16"/>
    <property type="match status" value="1"/>
</dbReference>
<dbReference type="Gene3D" id="3.40.50.150">
    <property type="entry name" value="Vaccinia Virus protein VP39"/>
    <property type="match status" value="1"/>
</dbReference>
<dbReference type="SUPFAM" id="SSF53335">
    <property type="entry name" value="S-adenosyl-L-methionine-dependent methyltransferases"/>
    <property type="match status" value="1"/>
</dbReference>
<dbReference type="CDD" id="cd02440">
    <property type="entry name" value="AdoMet_MTases"/>
    <property type="match status" value="1"/>
</dbReference>
<evidence type="ECO:0000313" key="1">
    <source>
        <dbReference type="EMBL" id="MER2492384.1"/>
    </source>
</evidence>
<protein>
    <submittedName>
        <fullName evidence="1">rRNA adenine N-6-methyltransferase family protein</fullName>
    </submittedName>
</protein>
<keyword evidence="2" id="KW-1185">Reference proteome</keyword>
<organism evidence="1 2">
    <name type="scientific">Catenovulum sediminis</name>
    <dbReference type="NCBI Taxonomy" id="1740262"/>
    <lineage>
        <taxon>Bacteria</taxon>
        <taxon>Pseudomonadati</taxon>
        <taxon>Pseudomonadota</taxon>
        <taxon>Gammaproteobacteria</taxon>
        <taxon>Alteromonadales</taxon>
        <taxon>Alteromonadaceae</taxon>
        <taxon>Catenovulum</taxon>
    </lineage>
</organism>
<gene>
    <name evidence="1" type="ORF">ABS311_10885</name>
</gene>
<dbReference type="InterPro" id="IPR029063">
    <property type="entry name" value="SAM-dependent_MTases_sf"/>
</dbReference>
<dbReference type="EMBL" id="JBELOE010000211">
    <property type="protein sequence ID" value="MER2492384.1"/>
    <property type="molecule type" value="Genomic_DNA"/>
</dbReference>
<comment type="caution">
    <text evidence="1">The sequence shown here is derived from an EMBL/GenBank/DDBJ whole genome shotgun (WGS) entry which is preliminary data.</text>
</comment>
<dbReference type="PANTHER" id="PTHR14614">
    <property type="entry name" value="HEPATOCELLULAR CARCINOMA-ASSOCIATED ANTIGEN"/>
    <property type="match status" value="1"/>
</dbReference>
<dbReference type="Proteomes" id="UP001467690">
    <property type="component" value="Unassembled WGS sequence"/>
</dbReference>
<accession>A0ABV1RHG3</accession>
<proteinExistence type="predicted"/>
<evidence type="ECO:0000313" key="2">
    <source>
        <dbReference type="Proteomes" id="UP001467690"/>
    </source>
</evidence>